<dbReference type="GO" id="GO:0005886">
    <property type="term" value="C:plasma membrane"/>
    <property type="evidence" value="ECO:0007669"/>
    <property type="project" value="UniProtKB-SubCell"/>
</dbReference>
<reference evidence="10 11" key="1">
    <citation type="journal article" date="2008" name="Int. J. Syst. Evol. Microbiol.">
        <title>Description of Roseateles aquatilis sp. nov. and Roseateles terrae sp. nov., in the class Betaproteobacteria, and emended description of the genus Roseateles.</title>
        <authorList>
            <person name="Gomila M."/>
            <person name="Bowien B."/>
            <person name="Falsen E."/>
            <person name="Moore E.R."/>
            <person name="Lalucat J."/>
        </authorList>
    </citation>
    <scope>NUCLEOTIDE SEQUENCE [LARGE SCALE GENOMIC DNA]</scope>
    <source>
        <strain evidence="10 11">CCUG 48205</strain>
    </source>
</reference>
<dbReference type="PANTHER" id="PTHR30294:SF29">
    <property type="entry name" value="MULTIDRUG ABC TRANSPORTER PERMEASE YBHS-RELATED"/>
    <property type="match status" value="1"/>
</dbReference>
<evidence type="ECO:0000313" key="10">
    <source>
        <dbReference type="EMBL" id="OWQ90314.1"/>
    </source>
</evidence>
<keyword evidence="10" id="KW-0808">Transferase</keyword>
<evidence type="ECO:0000256" key="4">
    <source>
        <dbReference type="ARBA" id="ARBA00022475"/>
    </source>
</evidence>
<keyword evidence="3" id="KW-0813">Transport</keyword>
<dbReference type="Gene3D" id="3.40.1710.10">
    <property type="entry name" value="abc type-2 transporter like domain"/>
    <property type="match status" value="1"/>
</dbReference>
<feature type="transmembrane region" description="Helical" evidence="8">
    <location>
        <begin position="280"/>
        <end position="302"/>
    </location>
</feature>
<dbReference type="Proteomes" id="UP000197468">
    <property type="component" value="Unassembled WGS sequence"/>
</dbReference>
<dbReference type="GO" id="GO:0016740">
    <property type="term" value="F:transferase activity"/>
    <property type="evidence" value="ECO:0007669"/>
    <property type="project" value="UniProtKB-KW"/>
</dbReference>
<dbReference type="EMBL" id="NIOF01000005">
    <property type="protein sequence ID" value="OWQ90314.1"/>
    <property type="molecule type" value="Genomic_DNA"/>
</dbReference>
<feature type="transmembrane region" description="Helical" evidence="8">
    <location>
        <begin position="202"/>
        <end position="223"/>
    </location>
</feature>
<evidence type="ECO:0000256" key="8">
    <source>
        <dbReference type="SAM" id="Phobius"/>
    </source>
</evidence>
<dbReference type="InterPro" id="IPR051449">
    <property type="entry name" value="ABC-2_transporter_component"/>
</dbReference>
<dbReference type="PANTHER" id="PTHR30294">
    <property type="entry name" value="MEMBRANE COMPONENT OF ABC TRANSPORTER YHHJ-RELATED"/>
    <property type="match status" value="1"/>
</dbReference>
<feature type="transmembrane region" description="Helical" evidence="8">
    <location>
        <begin position="250"/>
        <end position="274"/>
    </location>
</feature>
<comment type="subcellular location">
    <subcellularLocation>
        <location evidence="1">Cell membrane</location>
        <topology evidence="1">Multi-pass membrane protein</topology>
    </subcellularLocation>
</comment>
<dbReference type="GO" id="GO:0140359">
    <property type="term" value="F:ABC-type transporter activity"/>
    <property type="evidence" value="ECO:0007669"/>
    <property type="project" value="InterPro"/>
</dbReference>
<evidence type="ECO:0000256" key="1">
    <source>
        <dbReference type="ARBA" id="ARBA00004651"/>
    </source>
</evidence>
<accession>A0A246JCJ6</accession>
<feature type="domain" description="ABC transmembrane type-2" evidence="9">
    <location>
        <begin position="148"/>
        <end position="393"/>
    </location>
</feature>
<comment type="similarity">
    <text evidence="2">Belongs to the ABC-2 integral membrane protein family.</text>
</comment>
<dbReference type="AlphaFoldDB" id="A0A246JCJ6"/>
<evidence type="ECO:0000256" key="2">
    <source>
        <dbReference type="ARBA" id="ARBA00007783"/>
    </source>
</evidence>
<evidence type="ECO:0000256" key="5">
    <source>
        <dbReference type="ARBA" id="ARBA00022692"/>
    </source>
</evidence>
<keyword evidence="11" id="KW-1185">Reference proteome</keyword>
<sequence length="395" mass="42932">MTGRRFSLARVLAIFIKEVQQMLRDRPTFAMAVGVPILQLLLFGYAINTDPKGLPTAVVTQDGGPMARSLVAALEQSGYFRIQARPASEREGDALVEDGEVQFLIVIPPDFSRRVVRGEQPPVLVSVDATDPSASSNALAALAQLGAQALRRDLVGPLMPAGAGGALSPSNASAASGASAGMPFEWRIHRRYNPEGLSRYNIVPGLIGTILTMTMVMLTGLAMTRERERGTMENLLATPVRPLEVMVGKILPYIVLGYVQLGVILLAAALLFQIPMAGSFTLLLAMIGVFMLANLAVGFTFSTLAKNQLQALQATFFFFLPSMLLSGFMFPFRGMPRWAQMIGEALPLTHFLRIVRGIMLKGNGLQQLVPELWPMLLFLLIAGTIALMRYRQTLD</sequence>
<dbReference type="RefSeq" id="WP_088385334.1">
    <property type="nucleotide sequence ID" value="NZ_NIOF01000005.1"/>
</dbReference>
<dbReference type="Pfam" id="PF12698">
    <property type="entry name" value="ABC2_membrane_3"/>
    <property type="match status" value="1"/>
</dbReference>
<organism evidence="10 11">
    <name type="scientific">Roseateles aquatilis</name>
    <dbReference type="NCBI Taxonomy" id="431061"/>
    <lineage>
        <taxon>Bacteria</taxon>
        <taxon>Pseudomonadati</taxon>
        <taxon>Pseudomonadota</taxon>
        <taxon>Betaproteobacteria</taxon>
        <taxon>Burkholderiales</taxon>
        <taxon>Sphaerotilaceae</taxon>
        <taxon>Roseateles</taxon>
    </lineage>
</organism>
<evidence type="ECO:0000256" key="7">
    <source>
        <dbReference type="ARBA" id="ARBA00023136"/>
    </source>
</evidence>
<evidence type="ECO:0000259" key="9">
    <source>
        <dbReference type="PROSITE" id="PS51012"/>
    </source>
</evidence>
<keyword evidence="6 8" id="KW-1133">Transmembrane helix</keyword>
<evidence type="ECO:0000256" key="3">
    <source>
        <dbReference type="ARBA" id="ARBA00022448"/>
    </source>
</evidence>
<evidence type="ECO:0000256" key="6">
    <source>
        <dbReference type="ARBA" id="ARBA00022989"/>
    </source>
</evidence>
<keyword evidence="5 8" id="KW-0812">Transmembrane</keyword>
<comment type="caution">
    <text evidence="10">The sequence shown here is derived from an EMBL/GenBank/DDBJ whole genome shotgun (WGS) entry which is preliminary data.</text>
</comment>
<feature type="transmembrane region" description="Helical" evidence="8">
    <location>
        <begin position="372"/>
        <end position="390"/>
    </location>
</feature>
<dbReference type="InterPro" id="IPR013525">
    <property type="entry name" value="ABC2_TM"/>
</dbReference>
<dbReference type="OrthoDB" id="9808686at2"/>
<keyword evidence="7 8" id="KW-0472">Membrane</keyword>
<dbReference type="InterPro" id="IPR047817">
    <property type="entry name" value="ABC2_TM_bact-type"/>
</dbReference>
<dbReference type="PROSITE" id="PS51012">
    <property type="entry name" value="ABC_TM2"/>
    <property type="match status" value="1"/>
</dbReference>
<keyword evidence="4" id="KW-1003">Cell membrane</keyword>
<protein>
    <submittedName>
        <fullName evidence="10">Mannose-1-phosphate guanyltransferase</fullName>
    </submittedName>
</protein>
<proteinExistence type="inferred from homology"/>
<gene>
    <name evidence="10" type="ORF">CDN99_13165</name>
</gene>
<evidence type="ECO:0000313" key="11">
    <source>
        <dbReference type="Proteomes" id="UP000197468"/>
    </source>
</evidence>
<name>A0A246JCJ6_9BURK</name>
<feature type="transmembrane region" description="Helical" evidence="8">
    <location>
        <begin position="314"/>
        <end position="332"/>
    </location>
</feature>